<dbReference type="NCBIfam" id="TIGR02097">
    <property type="entry name" value="yccV"/>
    <property type="match status" value="1"/>
</dbReference>
<dbReference type="InterPro" id="IPR036623">
    <property type="entry name" value="Hemimethylated_DNA-bd_sf"/>
</dbReference>
<keyword evidence="8" id="KW-1185">Reference proteome</keyword>
<evidence type="ECO:0000256" key="5">
    <source>
        <dbReference type="SAM" id="MobiDB-lite"/>
    </source>
</evidence>
<dbReference type="GO" id="GO:0006364">
    <property type="term" value="P:rRNA processing"/>
    <property type="evidence" value="ECO:0007669"/>
    <property type="project" value="UniProtKB-KW"/>
</dbReference>
<dbReference type="SUPFAM" id="SSF141255">
    <property type="entry name" value="YccV-like"/>
    <property type="match status" value="1"/>
</dbReference>
<dbReference type="GO" id="GO:0030688">
    <property type="term" value="C:preribosome, small subunit precursor"/>
    <property type="evidence" value="ECO:0007669"/>
    <property type="project" value="InterPro"/>
</dbReference>
<dbReference type="PANTHER" id="PTHR13026:SF0">
    <property type="entry name" value="RIBOSOMAL RNA PROCESSING 1B"/>
    <property type="match status" value="1"/>
</dbReference>
<name>A0A8H5GNP7_9AGAR</name>
<comment type="similarity">
    <text evidence="2">Belongs to the RRP1 family.</text>
</comment>
<reference evidence="7 8" key="1">
    <citation type="journal article" date="2020" name="ISME J.">
        <title>Uncovering the hidden diversity of litter-decomposition mechanisms in mushroom-forming fungi.</title>
        <authorList>
            <person name="Floudas D."/>
            <person name="Bentzer J."/>
            <person name="Ahren D."/>
            <person name="Johansson T."/>
            <person name="Persson P."/>
            <person name="Tunlid A."/>
        </authorList>
    </citation>
    <scope>NUCLEOTIDE SEQUENCE [LARGE SCALE GENOMIC DNA]</scope>
    <source>
        <strain evidence="7 8">CBS 291.85</strain>
    </source>
</reference>
<comment type="caution">
    <text evidence="7">The sequence shown here is derived from an EMBL/GenBank/DDBJ whole genome shotgun (WGS) entry which is preliminary data.</text>
</comment>
<keyword evidence="4" id="KW-0539">Nucleus</keyword>
<evidence type="ECO:0000313" key="7">
    <source>
        <dbReference type="EMBL" id="KAF5368433.1"/>
    </source>
</evidence>
<dbReference type="OrthoDB" id="28868at2759"/>
<evidence type="ECO:0000256" key="4">
    <source>
        <dbReference type="ARBA" id="ARBA00023242"/>
    </source>
</evidence>
<accession>A0A8H5GNP7</accession>
<dbReference type="Pfam" id="PF08755">
    <property type="entry name" value="YccV-like"/>
    <property type="match status" value="1"/>
</dbReference>
<dbReference type="Pfam" id="PF13369">
    <property type="entry name" value="Transglut_core2"/>
    <property type="match status" value="1"/>
</dbReference>
<evidence type="ECO:0000256" key="3">
    <source>
        <dbReference type="ARBA" id="ARBA00022552"/>
    </source>
</evidence>
<dbReference type="GO" id="GO:0003677">
    <property type="term" value="F:DNA binding"/>
    <property type="evidence" value="ECO:0007669"/>
    <property type="project" value="InterPro"/>
</dbReference>
<evidence type="ECO:0000256" key="1">
    <source>
        <dbReference type="ARBA" id="ARBA00004123"/>
    </source>
</evidence>
<dbReference type="InterPro" id="IPR032698">
    <property type="entry name" value="SirB1_N"/>
</dbReference>
<dbReference type="PANTHER" id="PTHR13026">
    <property type="entry name" value="NNP-1 PROTEIN NOVEL NUCLEAR PROTEIN 1 NOP52"/>
    <property type="match status" value="1"/>
</dbReference>
<sequence length="942" mass="106257">MTASTSNAPPLGKYLASTDKKTRDKAIKNLSTFLSDSSQDAIPKPEMIKLWKGIFYCFWMSDKPLVQQALASELAEIVLTITTTTSSLGFLSGFWETIVREWNGIDRLRMDKYYMLVRRFVNASFRLLIRENWDVKIVEEYNKILCREGGPLNPADQRVPSSLPFHLSDIYLEELDKAIRTTSEDSSISPAPLKHILMPFLQLAARTNAKTTYKHLESTLLEPLLSSLSSHEDLDDEVRSRKRRRLNSGSNEEDLPYSALISNSCFDGPSSGALPAPVLKKKLLKGIFEVASEPETKDPNRRKLSTIRIRSSEVCTLTYDVESGKVSTSGPLPRLRLEMFPQLPLDILIVILEQLPASRDIEGEISAQVLGRCAQANDLFRDAAYTLGLWESHYNARYHYSDESAELQRQTQFGNNYRLRYIARRTIDRRCLDCLDKIVEERRGRYDHATTIARMCLDAWDVLDIEMRRCNRPLVFCRPDEKLDATLTREYWAGTMIKAILRTHAVRLWSNIVLQGSDTVSFVDALSAISCFVGKGPKEVYPLLDSLIKQCRDFLNERGCPTSPEDSGYSLPDICSHICEFLRSQGFGPVEAPNFHNMANLFPHSYLTTNKKTIPLSLVHVFVAIARGLGIAASPVAFPMRVIAHVSSPDPSVDDFYVDVFGSEDKAILSLRRDIPVLLARQGVLSPVDHISPCLATPMLLRTGRNILAALHTAVRVSNSMAKDAILTAFSIHLLLTRSEPLIGQMFSQVDALDVATFISEALVPGIGQSHISHHLSSACQEIMSQEVREAAVVRLRSEEETSIQHFVGLVFQHKIYSYTGCVYGWDPICLATDEWIAEMGIKNLARGKDQPFYSCFCMDGTVRYVAEDNIQPLDNCSREVFEKLKEKIDYLPRYFTGVLMNDEWAGFSRGGLLFHQKLKKLTQRMMLLGRPGWNLLLPCLK</sequence>
<comment type="subcellular location">
    <subcellularLocation>
        <location evidence="1">Nucleus</location>
    </subcellularLocation>
</comment>
<evidence type="ECO:0000259" key="6">
    <source>
        <dbReference type="SMART" id="SM00992"/>
    </source>
</evidence>
<keyword evidence="3" id="KW-0698">rRNA processing</keyword>
<proteinExistence type="inferred from homology"/>
<evidence type="ECO:0000256" key="2">
    <source>
        <dbReference type="ARBA" id="ARBA00006374"/>
    </source>
</evidence>
<organism evidence="7 8">
    <name type="scientific">Tetrapyrgos nigripes</name>
    <dbReference type="NCBI Taxonomy" id="182062"/>
    <lineage>
        <taxon>Eukaryota</taxon>
        <taxon>Fungi</taxon>
        <taxon>Dikarya</taxon>
        <taxon>Basidiomycota</taxon>
        <taxon>Agaricomycotina</taxon>
        <taxon>Agaricomycetes</taxon>
        <taxon>Agaricomycetidae</taxon>
        <taxon>Agaricales</taxon>
        <taxon>Marasmiineae</taxon>
        <taxon>Marasmiaceae</taxon>
        <taxon>Tetrapyrgos</taxon>
    </lineage>
</organism>
<dbReference type="InterPro" id="IPR011722">
    <property type="entry name" value="Hemimethylated_DNA-bd_dom"/>
</dbReference>
<dbReference type="AlphaFoldDB" id="A0A8H5GNP7"/>
<evidence type="ECO:0000313" key="8">
    <source>
        <dbReference type="Proteomes" id="UP000559256"/>
    </source>
</evidence>
<dbReference type="EMBL" id="JAACJM010000015">
    <property type="protein sequence ID" value="KAF5368433.1"/>
    <property type="molecule type" value="Genomic_DNA"/>
</dbReference>
<feature type="region of interest" description="Disordered" evidence="5">
    <location>
        <begin position="232"/>
        <end position="253"/>
    </location>
</feature>
<dbReference type="SMART" id="SM00992">
    <property type="entry name" value="YccV-like"/>
    <property type="match status" value="1"/>
</dbReference>
<dbReference type="Proteomes" id="UP000559256">
    <property type="component" value="Unassembled WGS sequence"/>
</dbReference>
<dbReference type="Gene3D" id="2.30.30.390">
    <property type="entry name" value="Hemimethylated DNA-binding domain"/>
    <property type="match status" value="1"/>
</dbReference>
<gene>
    <name evidence="7" type="ORF">D9758_002258</name>
</gene>
<protein>
    <recommendedName>
        <fullName evidence="6">Hemimethylated DNA-binding domain-containing protein</fullName>
    </recommendedName>
</protein>
<dbReference type="InterPro" id="IPR010301">
    <property type="entry name" value="RRP1"/>
</dbReference>
<dbReference type="GO" id="GO:0005634">
    <property type="term" value="C:nucleus"/>
    <property type="evidence" value="ECO:0007669"/>
    <property type="project" value="UniProtKB-SubCell"/>
</dbReference>
<feature type="domain" description="Hemimethylated DNA-binding" evidence="6">
    <location>
        <begin position="803"/>
        <end position="894"/>
    </location>
</feature>
<dbReference type="Pfam" id="PF05997">
    <property type="entry name" value="Nop52"/>
    <property type="match status" value="1"/>
</dbReference>